<feature type="compositionally biased region" description="Basic and acidic residues" evidence="1">
    <location>
        <begin position="598"/>
        <end position="609"/>
    </location>
</feature>
<sequence>MALVQQPMDFRFPWYQQAGSAQAPPESSAGTASQPQAQAQHQQQSADVEREFQAAMQFYSRGGGSGGGVTSGFPLAPSDYVSPDERLRLCQEPLVPYKPLASGSQSKSQKQQQQQQPATEVKSRRPSKDGAVQTDLSLPLPAWSPGPTPLTALLGASVDSKDGEGAVEELQRERQPRQPALRRSSSFVELTTRPTAGDSAGRPPSSPSIRRPRTPPASILRKEQPRPLASRPTSATPAAGARPAQRGPVWGGDERSITGLQDLPTQQLYDLTQLRRSNLRLNDELGPDPTKVYMGNKLVDRPFPAEHPFASHQPRKAVFPRFAPPQPGSEPSHPDRLELVERAGSGQWRHEVFHLGGPPRHLVWPGDNFDQVPKLSSRQPQPVYYPVPPQLLGANAAMRPDPAADPAAVDTLRNLERDQWRSQYSRSFTGRGQEFPVALTDWQEKQTEALMRGASGGGSAMMELQQRGRHSFEPPRPLEGRIARRLAGDSPASLPGGLQGDSRTAAERVRPETDRERSERWLLEGREYHNLPDNWDALVQQQQWRAASQASSRPESPVADESADGQRPAERDGADAKDGGYGGGQAWGSELESRYRDYSRRRVESDSRRSPQPVAIADTDARSDIAWLRRKYEPAASASWSFSDGAGLMNTLGLPGPAVGYLPGRPRLYELHGASAAAPAAQKQQPQQQAKSSKGVNFDTDVMVAYGYGSEPVYLDQEQLRDSKQQQASSPWQPLPTTPYRTELHDLQRGYDRTQLRRQFHSEFPGRPDDLRDAVREGRRHVIYGINSQVLHG</sequence>
<feature type="region of interest" description="Disordered" evidence="1">
    <location>
        <begin position="488"/>
        <end position="518"/>
    </location>
</feature>
<evidence type="ECO:0000313" key="3">
    <source>
        <dbReference type="Proteomes" id="UP000215902"/>
    </source>
</evidence>
<evidence type="ECO:0000256" key="1">
    <source>
        <dbReference type="SAM" id="MobiDB-lite"/>
    </source>
</evidence>
<evidence type="ECO:0000313" key="2">
    <source>
        <dbReference type="EMBL" id="PAA91361.1"/>
    </source>
</evidence>
<proteinExistence type="predicted"/>
<feature type="region of interest" description="Disordered" evidence="1">
    <location>
        <begin position="598"/>
        <end position="617"/>
    </location>
</feature>
<dbReference type="PANTHER" id="PTHR31393">
    <property type="entry name" value="C5ORF31"/>
    <property type="match status" value="1"/>
</dbReference>
<feature type="compositionally biased region" description="Basic and acidic residues" evidence="1">
    <location>
        <begin position="504"/>
        <end position="518"/>
    </location>
</feature>
<feature type="region of interest" description="Disordered" evidence="1">
    <location>
        <begin position="718"/>
        <end position="740"/>
    </location>
</feature>
<feature type="compositionally biased region" description="Polar residues" evidence="1">
    <location>
        <begin position="183"/>
        <end position="194"/>
    </location>
</feature>
<feature type="compositionally biased region" description="Low complexity" evidence="1">
    <location>
        <begin position="229"/>
        <end position="248"/>
    </location>
</feature>
<accession>A0A267GZ86</accession>
<feature type="compositionally biased region" description="Gly residues" evidence="1">
    <location>
        <begin position="61"/>
        <end position="70"/>
    </location>
</feature>
<dbReference type="EMBL" id="NIVC01000089">
    <property type="protein sequence ID" value="PAA91361.1"/>
    <property type="molecule type" value="Genomic_DNA"/>
</dbReference>
<dbReference type="Proteomes" id="UP000215902">
    <property type="component" value="Unassembled WGS sequence"/>
</dbReference>
<reference evidence="2 3" key="1">
    <citation type="submission" date="2017-06" db="EMBL/GenBank/DDBJ databases">
        <title>A platform for efficient transgenesis in Macrostomum lignano, a flatworm model organism for stem cell research.</title>
        <authorList>
            <person name="Berezikov E."/>
        </authorList>
    </citation>
    <scope>NUCLEOTIDE SEQUENCE [LARGE SCALE GENOMIC DNA]</scope>
    <source>
        <strain evidence="2">DV1</strain>
        <tissue evidence="2">Whole organism</tissue>
    </source>
</reference>
<dbReference type="OrthoDB" id="10040207at2759"/>
<organism evidence="2 3">
    <name type="scientific">Macrostomum lignano</name>
    <dbReference type="NCBI Taxonomy" id="282301"/>
    <lineage>
        <taxon>Eukaryota</taxon>
        <taxon>Metazoa</taxon>
        <taxon>Spiralia</taxon>
        <taxon>Lophotrochozoa</taxon>
        <taxon>Platyhelminthes</taxon>
        <taxon>Rhabditophora</taxon>
        <taxon>Macrostomorpha</taxon>
        <taxon>Macrostomida</taxon>
        <taxon>Macrostomidae</taxon>
        <taxon>Macrostomum</taxon>
    </lineage>
</organism>
<feature type="region of interest" description="Disordered" evidence="1">
    <location>
        <begin position="674"/>
        <end position="695"/>
    </location>
</feature>
<dbReference type="InterPro" id="IPR027886">
    <property type="entry name" value="SPMIP4"/>
</dbReference>
<feature type="region of interest" description="Disordered" evidence="1">
    <location>
        <begin position="541"/>
        <end position="588"/>
    </location>
</feature>
<comment type="caution">
    <text evidence="2">The sequence shown here is derived from an EMBL/GenBank/DDBJ whole genome shotgun (WGS) entry which is preliminary data.</text>
</comment>
<protein>
    <submittedName>
        <fullName evidence="2">Uncharacterized protein</fullName>
    </submittedName>
</protein>
<dbReference type="GO" id="GO:0005813">
    <property type="term" value="C:centrosome"/>
    <property type="evidence" value="ECO:0007669"/>
    <property type="project" value="TreeGrafter"/>
</dbReference>
<feature type="compositionally biased region" description="Low complexity" evidence="1">
    <location>
        <begin position="32"/>
        <end position="46"/>
    </location>
</feature>
<feature type="compositionally biased region" description="Low complexity" evidence="1">
    <location>
        <begin position="674"/>
        <end position="694"/>
    </location>
</feature>
<name>A0A267GZ86_9PLAT</name>
<feature type="compositionally biased region" description="Basic and acidic residues" evidence="1">
    <location>
        <begin position="159"/>
        <end position="176"/>
    </location>
</feature>
<feature type="region of interest" description="Disordered" evidence="1">
    <location>
        <begin position="15"/>
        <end position="257"/>
    </location>
</feature>
<dbReference type="AlphaFoldDB" id="A0A267GZ86"/>
<keyword evidence="3" id="KW-1185">Reference proteome</keyword>
<feature type="compositionally biased region" description="Low complexity" evidence="1">
    <location>
        <begin position="541"/>
        <end position="553"/>
    </location>
</feature>
<dbReference type="PANTHER" id="PTHR31393:SF2">
    <property type="entry name" value="CHROMOSOME 7 OPEN READING FRAME 31"/>
    <property type="match status" value="1"/>
</dbReference>
<feature type="compositionally biased region" description="Basic and acidic residues" evidence="1">
    <location>
        <begin position="567"/>
        <end position="578"/>
    </location>
</feature>
<dbReference type="Pfam" id="PF15093">
    <property type="entry name" value="SPMIP4-like"/>
    <property type="match status" value="1"/>
</dbReference>
<feature type="compositionally biased region" description="Low complexity" evidence="1">
    <location>
        <begin position="104"/>
        <end position="116"/>
    </location>
</feature>
<gene>
    <name evidence="2" type="ORF">BOX15_Mlig005684g3</name>
</gene>